<feature type="compositionally biased region" description="Basic and acidic residues" evidence="4">
    <location>
        <begin position="105"/>
        <end position="130"/>
    </location>
</feature>
<dbReference type="OMA" id="AIGCAYI"/>
<dbReference type="OrthoDB" id="4726at2759"/>
<evidence type="ECO:0000313" key="7">
    <source>
        <dbReference type="Proteomes" id="UP000029120"/>
    </source>
</evidence>
<dbReference type="InterPro" id="IPR035979">
    <property type="entry name" value="RBD_domain_sf"/>
</dbReference>
<dbReference type="InterPro" id="IPR012677">
    <property type="entry name" value="Nucleotide-bd_a/b_plait_sf"/>
</dbReference>
<dbReference type="GO" id="GO:0003723">
    <property type="term" value="F:RNA binding"/>
    <property type="evidence" value="ECO:0007669"/>
    <property type="project" value="UniProtKB-UniRule"/>
</dbReference>
<name>A0A087G5L5_ARAAL</name>
<evidence type="ECO:0000256" key="1">
    <source>
        <dbReference type="ARBA" id="ARBA00022737"/>
    </source>
</evidence>
<dbReference type="SMART" id="SM00360">
    <property type="entry name" value="RRM"/>
    <property type="match status" value="1"/>
</dbReference>
<dbReference type="PROSITE" id="PS50102">
    <property type="entry name" value="RRM"/>
    <property type="match status" value="1"/>
</dbReference>
<evidence type="ECO:0000256" key="2">
    <source>
        <dbReference type="ARBA" id="ARBA00022884"/>
    </source>
</evidence>
<accession>A0A087G5L5</accession>
<dbReference type="eggNOG" id="KOG4210">
    <property type="taxonomic scope" value="Eukaryota"/>
</dbReference>
<keyword evidence="1" id="KW-0677">Repeat</keyword>
<proteinExistence type="predicted"/>
<dbReference type="Proteomes" id="UP000029120">
    <property type="component" value="Chromosome 8"/>
</dbReference>
<protein>
    <recommendedName>
        <fullName evidence="5">RRM domain-containing protein</fullName>
    </recommendedName>
</protein>
<evidence type="ECO:0000313" key="6">
    <source>
        <dbReference type="EMBL" id="KFK25167.1"/>
    </source>
</evidence>
<dbReference type="SUPFAM" id="SSF54928">
    <property type="entry name" value="RNA-binding domain, RBD"/>
    <property type="match status" value="1"/>
</dbReference>
<feature type="domain" description="RRM" evidence="5">
    <location>
        <begin position="160"/>
        <end position="239"/>
    </location>
</feature>
<keyword evidence="7" id="KW-1185">Reference proteome</keyword>
<dbReference type="AlphaFoldDB" id="A0A087G5L5"/>
<dbReference type="Gramene" id="KFK25167">
    <property type="protein sequence ID" value="KFK25167"/>
    <property type="gene ID" value="AALP_AA8G075100"/>
</dbReference>
<sequence length="271" mass="29463">MLNDFSYLLLSVLTESKMIPEAVYLLFVLRNEGIRRHIFYNNCLQRIQAKVDLLATKNDWIVDLLATKADLQVIFEGKQVHALAKAVSNIKGSYINSSSSNSAGKNEEDDKPSKKKAKTDTKKKAKKESDSGSGGHWPSNFHKSGRGSSPRTVDFGDDDQTIIVKGIDSSLREDDIERALSKYFSSCGEITCVTVATDPVTGAAIGCAYIHLKKGVEKALKLSGSYLGGWNLVVDKVSPIGEVGGRFGPSGRVGHWTFPYRCNGLGHCGGC</sequence>
<evidence type="ECO:0000256" key="4">
    <source>
        <dbReference type="SAM" id="MobiDB-lite"/>
    </source>
</evidence>
<feature type="region of interest" description="Disordered" evidence="4">
    <location>
        <begin position="96"/>
        <end position="156"/>
    </location>
</feature>
<evidence type="ECO:0000259" key="5">
    <source>
        <dbReference type="PROSITE" id="PS50102"/>
    </source>
</evidence>
<dbReference type="Gene3D" id="3.30.70.330">
    <property type="match status" value="1"/>
</dbReference>
<organism evidence="6 7">
    <name type="scientific">Arabis alpina</name>
    <name type="common">Alpine rock-cress</name>
    <dbReference type="NCBI Taxonomy" id="50452"/>
    <lineage>
        <taxon>Eukaryota</taxon>
        <taxon>Viridiplantae</taxon>
        <taxon>Streptophyta</taxon>
        <taxon>Embryophyta</taxon>
        <taxon>Tracheophyta</taxon>
        <taxon>Spermatophyta</taxon>
        <taxon>Magnoliopsida</taxon>
        <taxon>eudicotyledons</taxon>
        <taxon>Gunneridae</taxon>
        <taxon>Pentapetalae</taxon>
        <taxon>rosids</taxon>
        <taxon>malvids</taxon>
        <taxon>Brassicales</taxon>
        <taxon>Brassicaceae</taxon>
        <taxon>Arabideae</taxon>
        <taxon>Arabis</taxon>
    </lineage>
</organism>
<dbReference type="PANTHER" id="PTHR23236:SF119">
    <property type="entry name" value="NUCLEAR RNA-BINDING PROTEIN SART-3"/>
    <property type="match status" value="1"/>
</dbReference>
<dbReference type="InterPro" id="IPR000504">
    <property type="entry name" value="RRM_dom"/>
</dbReference>
<keyword evidence="2 3" id="KW-0694">RNA-binding</keyword>
<evidence type="ECO:0000256" key="3">
    <source>
        <dbReference type="PROSITE-ProRule" id="PRU00176"/>
    </source>
</evidence>
<reference evidence="7" key="1">
    <citation type="journal article" date="2015" name="Nat. Plants">
        <title>Genome expansion of Arabis alpina linked with retrotransposition and reduced symmetric DNA methylation.</title>
        <authorList>
            <person name="Willing E.M."/>
            <person name="Rawat V."/>
            <person name="Mandakova T."/>
            <person name="Maumus F."/>
            <person name="James G.V."/>
            <person name="Nordstroem K.J."/>
            <person name="Becker C."/>
            <person name="Warthmann N."/>
            <person name="Chica C."/>
            <person name="Szarzynska B."/>
            <person name="Zytnicki M."/>
            <person name="Albani M.C."/>
            <person name="Kiefer C."/>
            <person name="Bergonzi S."/>
            <person name="Castaings L."/>
            <person name="Mateos J.L."/>
            <person name="Berns M.C."/>
            <person name="Bujdoso N."/>
            <person name="Piofczyk T."/>
            <person name="de Lorenzo L."/>
            <person name="Barrero-Sicilia C."/>
            <person name="Mateos I."/>
            <person name="Piednoel M."/>
            <person name="Hagmann J."/>
            <person name="Chen-Min-Tao R."/>
            <person name="Iglesias-Fernandez R."/>
            <person name="Schuster S.C."/>
            <person name="Alonso-Blanco C."/>
            <person name="Roudier F."/>
            <person name="Carbonero P."/>
            <person name="Paz-Ares J."/>
            <person name="Davis S.J."/>
            <person name="Pecinka A."/>
            <person name="Quesneville H."/>
            <person name="Colot V."/>
            <person name="Lysak M.A."/>
            <person name="Weigel D."/>
            <person name="Coupland G."/>
            <person name="Schneeberger K."/>
        </authorList>
    </citation>
    <scope>NUCLEOTIDE SEQUENCE [LARGE SCALE GENOMIC DNA]</scope>
    <source>
        <strain evidence="7">cv. Pajares</strain>
    </source>
</reference>
<gene>
    <name evidence="6" type="ordered locus">AALP_Aa8g075100</name>
</gene>
<dbReference type="PANTHER" id="PTHR23236">
    <property type="entry name" value="EUKARYOTIC TRANSLATION INITIATION FACTOR 4B/4H"/>
    <property type="match status" value="1"/>
</dbReference>
<dbReference type="EMBL" id="CM002876">
    <property type="protein sequence ID" value="KFK25167.1"/>
    <property type="molecule type" value="Genomic_DNA"/>
</dbReference>